<proteinExistence type="predicted"/>
<feature type="region of interest" description="Disordered" evidence="1">
    <location>
        <begin position="54"/>
        <end position="83"/>
    </location>
</feature>
<name>A0ABC8SK68_9AQUA</name>
<comment type="caution">
    <text evidence="2">The sequence shown here is derived from an EMBL/GenBank/DDBJ whole genome shotgun (WGS) entry which is preliminary data.</text>
</comment>
<dbReference type="Proteomes" id="UP001642360">
    <property type="component" value="Unassembled WGS sequence"/>
</dbReference>
<protein>
    <submittedName>
        <fullName evidence="2">Uncharacterized protein</fullName>
    </submittedName>
</protein>
<evidence type="ECO:0000313" key="3">
    <source>
        <dbReference type="Proteomes" id="UP001642360"/>
    </source>
</evidence>
<evidence type="ECO:0000256" key="1">
    <source>
        <dbReference type="SAM" id="MobiDB-lite"/>
    </source>
</evidence>
<sequence length="102" mass="11247">MRRGFNEETIGDAIGVEGSMGDGTMADEGVWVAPIVVREASSWLPKGPWRHLMQEKSARSKIKKGQEGEMGEPRWGDTWSHTRPDARQHQAGAYLGDANLLA</sequence>
<keyword evidence="3" id="KW-1185">Reference proteome</keyword>
<gene>
    <name evidence="2" type="ORF">ILEXP_LOCUS23362</name>
</gene>
<dbReference type="EMBL" id="CAUOFW020002614">
    <property type="protein sequence ID" value="CAK9154992.1"/>
    <property type="molecule type" value="Genomic_DNA"/>
</dbReference>
<feature type="region of interest" description="Disordered" evidence="1">
    <location>
        <begin position="1"/>
        <end position="22"/>
    </location>
</feature>
<accession>A0ABC8SK68</accession>
<reference evidence="2 3" key="1">
    <citation type="submission" date="2024-02" db="EMBL/GenBank/DDBJ databases">
        <authorList>
            <person name="Vignale AGUSTIN F."/>
            <person name="Sosa J E."/>
            <person name="Modenutti C."/>
        </authorList>
    </citation>
    <scope>NUCLEOTIDE SEQUENCE [LARGE SCALE GENOMIC DNA]</scope>
</reference>
<evidence type="ECO:0000313" key="2">
    <source>
        <dbReference type="EMBL" id="CAK9154992.1"/>
    </source>
</evidence>
<organism evidence="2 3">
    <name type="scientific">Ilex paraguariensis</name>
    <name type="common">yerba mate</name>
    <dbReference type="NCBI Taxonomy" id="185542"/>
    <lineage>
        <taxon>Eukaryota</taxon>
        <taxon>Viridiplantae</taxon>
        <taxon>Streptophyta</taxon>
        <taxon>Embryophyta</taxon>
        <taxon>Tracheophyta</taxon>
        <taxon>Spermatophyta</taxon>
        <taxon>Magnoliopsida</taxon>
        <taxon>eudicotyledons</taxon>
        <taxon>Gunneridae</taxon>
        <taxon>Pentapetalae</taxon>
        <taxon>asterids</taxon>
        <taxon>campanulids</taxon>
        <taxon>Aquifoliales</taxon>
        <taxon>Aquifoliaceae</taxon>
        <taxon>Ilex</taxon>
    </lineage>
</organism>
<dbReference type="AlphaFoldDB" id="A0ABC8SK68"/>